<evidence type="ECO:0000256" key="1">
    <source>
        <dbReference type="ARBA" id="ARBA00004141"/>
    </source>
</evidence>
<dbReference type="PANTHER" id="PTHR48022:SF2">
    <property type="entry name" value="PLASTIDIC GLUCOSE TRANSPORTER 4"/>
    <property type="match status" value="1"/>
</dbReference>
<evidence type="ECO:0000256" key="5">
    <source>
        <dbReference type="ARBA" id="ARBA00023136"/>
    </source>
</evidence>
<keyword evidence="8" id="KW-0813">Transport</keyword>
<dbReference type="eggNOG" id="KOG0254">
    <property type="taxonomic scope" value="Eukaryota"/>
</dbReference>
<dbReference type="Proteomes" id="UP000012174">
    <property type="component" value="Unassembled WGS sequence"/>
</dbReference>
<dbReference type="Pfam" id="PF00083">
    <property type="entry name" value="Sugar_tr"/>
    <property type="match status" value="1"/>
</dbReference>
<name>M7SRB8_EUTLA</name>
<dbReference type="GO" id="GO:0016020">
    <property type="term" value="C:membrane"/>
    <property type="evidence" value="ECO:0007669"/>
    <property type="project" value="UniProtKB-SubCell"/>
</dbReference>
<dbReference type="Gene3D" id="1.20.1250.20">
    <property type="entry name" value="MFS general substrate transporter like domains"/>
    <property type="match status" value="1"/>
</dbReference>
<dbReference type="InterPro" id="IPR020846">
    <property type="entry name" value="MFS_dom"/>
</dbReference>
<comment type="similarity">
    <text evidence="2">Belongs to the major facilitator superfamily. Sugar transporter (TC 2.A.1.1) family.</text>
</comment>
<keyword evidence="3 6" id="KW-0812">Transmembrane</keyword>
<feature type="transmembrane region" description="Helical" evidence="6">
    <location>
        <begin position="276"/>
        <end position="298"/>
    </location>
</feature>
<organism evidence="8 9">
    <name type="scientific">Eutypa lata (strain UCR-EL1)</name>
    <name type="common">Grapevine dieback disease fungus</name>
    <name type="synonym">Eutypa armeniacae</name>
    <dbReference type="NCBI Taxonomy" id="1287681"/>
    <lineage>
        <taxon>Eukaryota</taxon>
        <taxon>Fungi</taxon>
        <taxon>Dikarya</taxon>
        <taxon>Ascomycota</taxon>
        <taxon>Pezizomycotina</taxon>
        <taxon>Sordariomycetes</taxon>
        <taxon>Xylariomycetidae</taxon>
        <taxon>Xylariales</taxon>
        <taxon>Diatrypaceae</taxon>
        <taxon>Eutypa</taxon>
    </lineage>
</organism>
<evidence type="ECO:0000313" key="9">
    <source>
        <dbReference type="Proteomes" id="UP000012174"/>
    </source>
</evidence>
<dbReference type="HOGENOM" id="CLU_001265_30_1_1"/>
<sequence length="394" mass="43052">MFIGIGLVGMVIQNAIQSYWAVMAGRMVNAISMGIEANVVPVFMAEFAPAAIRGTLVNFYQFWQMTGVLLATATVLGSSRAHDDQWAFRIVMIVQIAIPLILLAIVWFLPESPRWILSKRRRDEAFKALHFIRAGSSTTEADIEAELNLLVVSIEEQETNHHATSYVDCFRGSNGRRTLVAVGVQVFQQFQGNSFASNYGVIFLKQLGVADPLQAQTARVACALLGATIAFWAADSVGRRPVMITCAFVMWATMFLSSGLSAYWPGGITDGAPARGVLATLLMCFTAVLLVSFINPFVQYEPGNLHQKVGFVYGTFSITAILFVFFVVPELKGRSLEDLDELFQAGVSARKFRHHQVQGIGALATTLHKGTEPDPEEIVGVEVGLQGPNKKADD</sequence>
<evidence type="ECO:0000256" key="3">
    <source>
        <dbReference type="ARBA" id="ARBA00022692"/>
    </source>
</evidence>
<dbReference type="OrthoDB" id="6612291at2759"/>
<dbReference type="OMA" id="QWAFRIV"/>
<keyword evidence="8" id="KW-0762">Sugar transport</keyword>
<feature type="transmembrane region" description="Helical" evidence="6">
    <location>
        <begin position="241"/>
        <end position="264"/>
    </location>
</feature>
<feature type="transmembrane region" description="Helical" evidence="6">
    <location>
        <begin position="217"/>
        <end position="234"/>
    </location>
</feature>
<dbReference type="EMBL" id="KB706540">
    <property type="protein sequence ID" value="EMR67038.1"/>
    <property type="molecule type" value="Genomic_DNA"/>
</dbReference>
<reference evidence="9" key="1">
    <citation type="journal article" date="2013" name="Genome Announc.">
        <title>Draft genome sequence of the grapevine dieback fungus Eutypa lata UCR-EL1.</title>
        <authorList>
            <person name="Blanco-Ulate B."/>
            <person name="Rolshausen P.E."/>
            <person name="Cantu D."/>
        </authorList>
    </citation>
    <scope>NUCLEOTIDE SEQUENCE [LARGE SCALE GENOMIC DNA]</scope>
    <source>
        <strain evidence="9">UCR-EL1</strain>
    </source>
</reference>
<keyword evidence="9" id="KW-1185">Reference proteome</keyword>
<dbReference type="STRING" id="1287681.M7SRB8"/>
<dbReference type="KEGG" id="ela:UCREL1_5965"/>
<feature type="transmembrane region" description="Helical" evidence="6">
    <location>
        <begin position="86"/>
        <end position="109"/>
    </location>
</feature>
<feature type="domain" description="Major facilitator superfamily (MFS) profile" evidence="7">
    <location>
        <begin position="1"/>
        <end position="394"/>
    </location>
</feature>
<feature type="transmembrane region" description="Helical" evidence="6">
    <location>
        <begin position="310"/>
        <end position="328"/>
    </location>
</feature>
<dbReference type="PROSITE" id="PS00216">
    <property type="entry name" value="SUGAR_TRANSPORT_1"/>
    <property type="match status" value="1"/>
</dbReference>
<gene>
    <name evidence="8" type="ORF">UCREL1_5965</name>
</gene>
<proteinExistence type="inferred from homology"/>
<protein>
    <submittedName>
        <fullName evidence="8">Putative sugar transporter protein</fullName>
    </submittedName>
</protein>
<feature type="transmembrane region" description="Helical" evidence="6">
    <location>
        <begin position="62"/>
        <end position="79"/>
    </location>
</feature>
<dbReference type="InterPro" id="IPR005828">
    <property type="entry name" value="MFS_sugar_transport-like"/>
</dbReference>
<keyword evidence="4 6" id="KW-1133">Transmembrane helix</keyword>
<dbReference type="PANTHER" id="PTHR48022">
    <property type="entry name" value="PLASTIDIC GLUCOSE TRANSPORTER 4"/>
    <property type="match status" value="1"/>
</dbReference>
<dbReference type="AlphaFoldDB" id="M7SRB8"/>
<evidence type="ECO:0000313" key="8">
    <source>
        <dbReference type="EMBL" id="EMR67038.1"/>
    </source>
</evidence>
<accession>M7SRB8</accession>
<evidence type="ECO:0000259" key="7">
    <source>
        <dbReference type="PROSITE" id="PS50850"/>
    </source>
</evidence>
<evidence type="ECO:0000256" key="6">
    <source>
        <dbReference type="SAM" id="Phobius"/>
    </source>
</evidence>
<keyword evidence="5 6" id="KW-0472">Membrane</keyword>
<dbReference type="InterPro" id="IPR050360">
    <property type="entry name" value="MFS_Sugar_Transporters"/>
</dbReference>
<evidence type="ECO:0000256" key="2">
    <source>
        <dbReference type="ARBA" id="ARBA00010992"/>
    </source>
</evidence>
<dbReference type="InterPro" id="IPR005829">
    <property type="entry name" value="Sugar_transporter_CS"/>
</dbReference>
<dbReference type="InterPro" id="IPR036259">
    <property type="entry name" value="MFS_trans_sf"/>
</dbReference>
<dbReference type="GO" id="GO:0005351">
    <property type="term" value="F:carbohydrate:proton symporter activity"/>
    <property type="evidence" value="ECO:0007669"/>
    <property type="project" value="TreeGrafter"/>
</dbReference>
<dbReference type="SUPFAM" id="SSF103473">
    <property type="entry name" value="MFS general substrate transporter"/>
    <property type="match status" value="1"/>
</dbReference>
<evidence type="ECO:0000256" key="4">
    <source>
        <dbReference type="ARBA" id="ARBA00022989"/>
    </source>
</evidence>
<dbReference type="PROSITE" id="PS50850">
    <property type="entry name" value="MFS"/>
    <property type="match status" value="1"/>
</dbReference>
<comment type="subcellular location">
    <subcellularLocation>
        <location evidence="1">Membrane</location>
        <topology evidence="1">Multi-pass membrane protein</topology>
    </subcellularLocation>
</comment>